<dbReference type="PANTHER" id="PTHR38432:SF1">
    <property type="entry name" value="TELA-LIKE PROTEIN SAOUHSC_01408"/>
    <property type="match status" value="1"/>
</dbReference>
<dbReference type="EMBL" id="LK932505">
    <property type="protein sequence ID" value="CDS85602.1"/>
    <property type="molecule type" value="Genomic_DNA"/>
</dbReference>
<evidence type="ECO:0000313" key="13">
    <source>
        <dbReference type="Proteomes" id="UP000372533"/>
    </source>
</evidence>
<evidence type="ECO:0000313" key="6">
    <source>
        <dbReference type="EMBL" id="CDS87781.1"/>
    </source>
</evidence>
<evidence type="ECO:0000313" key="7">
    <source>
        <dbReference type="EMBL" id="CDT13128.1"/>
    </source>
</evidence>
<dbReference type="KEGG" id="pdf:CD630DERM_23360"/>
<comment type="similarity">
    <text evidence="1 2">Belongs to the TelA family.</text>
</comment>
<sequence length="385" mass="43696">MNNLDDIPVMPTLTLDPFGEESNTNDIDNSDLLMKKDEKDPEEEKLSESERKMVKEFAEKIDITNTNMILQYGAGAQKKVASFSETALKSVKTRDLGEVGDMLTNLVTDLKAFSADEKEQSGFLGIFKKANNKISNLKTKYDSAEVNVDKVSKELQKHQVKILKDIAMLDKMYELNLAYSKELTMYIIAGKQKLKDMKEYEMPKLREKARLSGSTEDAQSVNDMVSLCDRFEKKIHDLELTRMVSLQMAPQIRLVQNSNNLMAEKIQSTIVNTIPLWKNQIVLALGISHLNQAMKAQREVSNMTNELLLKNAETLKMGTIETAKESERGIVDIDTIKKTNQSLISTIDEVVKIQHDGRIKRQEAEVELSKIENELKSKLLEFTVK</sequence>
<dbReference type="InterPro" id="IPR008863">
    <property type="entry name" value="Toxic_anion-R_TelA"/>
</dbReference>
<proteinExistence type="inferred from homology"/>
<dbReference type="Proteomes" id="UP000878956">
    <property type="component" value="Unassembled WGS sequence"/>
</dbReference>
<reference evidence="8" key="3">
    <citation type="journal article" date="2018" name="Genome Biol.">
        <title>SKESA: strategic k-mer extension for scrupulous assemblies.</title>
        <authorList>
            <person name="Souvorov A."/>
            <person name="Agarwala R."/>
            <person name="Lipman D.J."/>
        </authorList>
    </citation>
    <scope>NUCLEOTIDE SEQUENCE</scope>
    <source>
        <strain evidence="8">HN1000</strain>
    </source>
</reference>
<gene>
    <name evidence="7" type="ORF">BN1095_330037</name>
    <name evidence="5" type="ORF">BN1096_520379</name>
    <name evidence="6" type="ORF">BN1097_630239</name>
    <name evidence="8" type="ORF">KRM00_003298</name>
    <name evidence="11" type="ORF">SAMEA1402366_02831</name>
    <name evidence="10" type="ORF">SAMEA1402399_00408</name>
    <name evidence="9" type="ORF">SAMEA3375112_02293</name>
</gene>
<feature type="coiled-coil region" evidence="3">
    <location>
        <begin position="127"/>
        <end position="161"/>
    </location>
</feature>
<dbReference type="EMBL" id="CAAJVP010000015">
    <property type="protein sequence ID" value="VHY15053.1"/>
    <property type="molecule type" value="Genomic_DNA"/>
</dbReference>
<dbReference type="PATRIC" id="fig|1496.1373.peg.2893"/>
<evidence type="ECO:0000256" key="4">
    <source>
        <dbReference type="SAM" id="MobiDB-lite"/>
    </source>
</evidence>
<reference evidence="9 12" key="2">
    <citation type="submission" date="2017-02" db="EMBL/GenBank/DDBJ databases">
        <authorList>
            <consortium name="Pathogen Informatics"/>
        </authorList>
    </citation>
    <scope>NUCLEOTIDE SEQUENCE [LARGE SCALE GENOMIC DNA]</scope>
    <source>
        <strain evidence="10">Clo34</strain>
        <strain evidence="14">clo34</strain>
        <strain evidence="13">tl291</strain>
        <strain evidence="11">Tl291</strain>
        <strain evidence="9 12">VRECD0157</strain>
    </source>
</reference>
<evidence type="ECO:0000313" key="12">
    <source>
        <dbReference type="Proteomes" id="UP000189137"/>
    </source>
</evidence>
<dbReference type="OMA" id="WKNQMVI"/>
<dbReference type="EMBL" id="LK932994">
    <property type="protein sequence ID" value="CDT13128.1"/>
    <property type="molecule type" value="Genomic_DNA"/>
</dbReference>
<evidence type="ECO:0000256" key="1">
    <source>
        <dbReference type="ARBA" id="ARBA00005541"/>
    </source>
</evidence>
<evidence type="ECO:0000313" key="5">
    <source>
        <dbReference type="EMBL" id="CDS85602.1"/>
    </source>
</evidence>
<dbReference type="Proteomes" id="UP000189137">
    <property type="component" value="Unassembled WGS sequence"/>
</dbReference>
<evidence type="ECO:0000313" key="8">
    <source>
        <dbReference type="EMBL" id="HBH1543766.1"/>
    </source>
</evidence>
<dbReference type="PIRSF" id="PIRSF026508">
    <property type="entry name" value="TelA"/>
    <property type="match status" value="1"/>
</dbReference>
<accession>A0A031WIS9</accession>
<dbReference type="EMBL" id="FUPS01000007">
    <property type="protein sequence ID" value="SJS51994.1"/>
    <property type="molecule type" value="Genomic_DNA"/>
</dbReference>
<feature type="region of interest" description="Disordered" evidence="4">
    <location>
        <begin position="1"/>
        <end position="50"/>
    </location>
</feature>
<evidence type="ECO:0000313" key="14">
    <source>
        <dbReference type="Proteomes" id="UP000411588"/>
    </source>
</evidence>
<evidence type="ECO:0000313" key="9">
    <source>
        <dbReference type="EMBL" id="SJS51994.1"/>
    </source>
</evidence>
<dbReference type="AlphaFoldDB" id="A0A031WIS9"/>
<reference evidence="8" key="4">
    <citation type="submission" date="2021-06" db="EMBL/GenBank/DDBJ databases">
        <authorList>
            <consortium name="NCBI Pathogen Detection Project"/>
        </authorList>
    </citation>
    <scope>NUCLEOTIDE SEQUENCE</scope>
    <source>
        <strain evidence="8">HN1000</strain>
    </source>
</reference>
<name>A0A031WIS9_CLODI</name>
<dbReference type="PANTHER" id="PTHR38432">
    <property type="entry name" value="TELA-LIKE PROTEIN SAOUHSC_01408"/>
    <property type="match status" value="1"/>
</dbReference>
<dbReference type="EMBL" id="LK932402">
    <property type="protein sequence ID" value="CDS87781.1"/>
    <property type="molecule type" value="Genomic_DNA"/>
</dbReference>
<reference evidence="7" key="1">
    <citation type="submission" date="2014-07" db="EMBL/GenBank/DDBJ databases">
        <authorList>
            <person name="Monot Marc"/>
        </authorList>
    </citation>
    <scope>NUCLEOTIDE SEQUENCE</scope>
    <source>
        <strain evidence="7">7032989</strain>
        <strain evidence="6">7032994</strain>
    </source>
</reference>
<dbReference type="Pfam" id="PF05816">
    <property type="entry name" value="TelA"/>
    <property type="match status" value="1"/>
</dbReference>
<dbReference type="EMBL" id="DAEPXK010000047">
    <property type="protein sequence ID" value="HBH1543766.1"/>
    <property type="molecule type" value="Genomic_DNA"/>
</dbReference>
<dbReference type="Proteomes" id="UP000372533">
    <property type="component" value="Unassembled WGS sequence"/>
</dbReference>
<dbReference type="RefSeq" id="WP_004454642.1">
    <property type="nucleotide sequence ID" value="NZ_AP031492.1"/>
</dbReference>
<organism evidence="7">
    <name type="scientific">Clostridioides difficile</name>
    <name type="common">Peptoclostridium difficile</name>
    <dbReference type="NCBI Taxonomy" id="1496"/>
    <lineage>
        <taxon>Bacteria</taxon>
        <taxon>Bacillati</taxon>
        <taxon>Bacillota</taxon>
        <taxon>Clostridia</taxon>
        <taxon>Peptostreptococcales</taxon>
        <taxon>Peptostreptococcaceae</taxon>
        <taxon>Clostridioides</taxon>
    </lineage>
</organism>
<feature type="compositionally biased region" description="Basic and acidic residues" evidence="4">
    <location>
        <begin position="33"/>
        <end position="50"/>
    </location>
</feature>
<protein>
    <submittedName>
        <fullName evidence="7 8">Toxic anion resistance protein</fullName>
    </submittedName>
    <submittedName>
        <fullName evidence="9">TelA-like protein SA1238</fullName>
    </submittedName>
</protein>
<evidence type="ECO:0000256" key="3">
    <source>
        <dbReference type="SAM" id="Coils"/>
    </source>
</evidence>
<dbReference type="GeneID" id="66354731"/>
<evidence type="ECO:0000313" key="11">
    <source>
        <dbReference type="EMBL" id="VHY15053.1"/>
    </source>
</evidence>
<dbReference type="EMBL" id="CAADAN010000001">
    <property type="protein sequence ID" value="VFD29367.1"/>
    <property type="molecule type" value="Genomic_DNA"/>
</dbReference>
<evidence type="ECO:0000313" key="10">
    <source>
        <dbReference type="EMBL" id="VFD29367.1"/>
    </source>
</evidence>
<dbReference type="Proteomes" id="UP000411588">
    <property type="component" value="Unassembled WGS sequence"/>
</dbReference>
<evidence type="ECO:0000256" key="2">
    <source>
        <dbReference type="PIRNR" id="PIRNR026508"/>
    </source>
</evidence>
<keyword evidence="3" id="KW-0175">Coiled coil</keyword>